<dbReference type="Gene3D" id="6.20.240.60">
    <property type="match status" value="1"/>
</dbReference>
<feature type="transmembrane region" description="Helical" evidence="1">
    <location>
        <begin position="6"/>
        <end position="23"/>
    </location>
</feature>
<dbReference type="InterPro" id="IPR042047">
    <property type="entry name" value="SleB_dom1"/>
</dbReference>
<evidence type="ECO:0000313" key="3">
    <source>
        <dbReference type="EMBL" id="SUS05084.1"/>
    </source>
</evidence>
<dbReference type="EMBL" id="UIDG01000079">
    <property type="protein sequence ID" value="SUS05084.1"/>
    <property type="molecule type" value="Genomic_DNA"/>
</dbReference>
<name>A0A380TA42_9ZZZZ</name>
<keyword evidence="1" id="KW-0472">Membrane</keyword>
<gene>
    <name evidence="3" type="ORF">DF3PB_170019</name>
</gene>
<organism evidence="3">
    <name type="scientific">metagenome</name>
    <dbReference type="NCBI Taxonomy" id="256318"/>
    <lineage>
        <taxon>unclassified sequences</taxon>
        <taxon>metagenomes</taxon>
    </lineage>
</organism>
<evidence type="ECO:0000256" key="1">
    <source>
        <dbReference type="SAM" id="Phobius"/>
    </source>
</evidence>
<keyword evidence="1" id="KW-1133">Transmembrane helix</keyword>
<dbReference type="Pfam" id="PF07486">
    <property type="entry name" value="Hydrolase_2"/>
    <property type="match status" value="1"/>
</dbReference>
<dbReference type="AlphaFoldDB" id="A0A380TA42"/>
<evidence type="ECO:0000259" key="2">
    <source>
        <dbReference type="Pfam" id="PF07486"/>
    </source>
</evidence>
<protein>
    <recommendedName>
        <fullName evidence="2">Cell wall hydrolase SleB domain-containing protein</fullName>
    </recommendedName>
</protein>
<dbReference type="Gene3D" id="1.10.10.2520">
    <property type="entry name" value="Cell wall hydrolase SleB, domain 1"/>
    <property type="match status" value="1"/>
</dbReference>
<dbReference type="GO" id="GO:0016787">
    <property type="term" value="F:hydrolase activity"/>
    <property type="evidence" value="ECO:0007669"/>
    <property type="project" value="InterPro"/>
</dbReference>
<reference evidence="3" key="1">
    <citation type="submission" date="2018-07" db="EMBL/GenBank/DDBJ databases">
        <authorList>
            <person name="Quirk P.G."/>
            <person name="Krulwich T.A."/>
        </authorList>
    </citation>
    <scope>NUCLEOTIDE SEQUENCE</scope>
</reference>
<keyword evidence="1" id="KW-0812">Transmembrane</keyword>
<feature type="domain" description="Cell wall hydrolase SleB" evidence="2">
    <location>
        <begin position="102"/>
        <end position="212"/>
    </location>
</feature>
<proteinExistence type="predicted"/>
<accession>A0A380TA42</accession>
<sequence>MRVGGTVGRIFVGIIVFSGFLAPRTIDPSHRSPAHALHQPLNNFIDARSEAPAPSAVEPRNGFQPAALAPQMHTISAPLAVPDDLLQQIECLALNIYWEAKSEPLIGQIAVAAVTLNRVNHPGFPRTICGVVQQGDEHRRHQCHFSWWCDGKDDTPRERDAWRHALALAAAAVFTGVPDPTRGALWYHADYVRPYWADGKEEVARIGAHIFYASPQRKRRSVAATAAL</sequence>
<dbReference type="InterPro" id="IPR011105">
    <property type="entry name" value="Cell_wall_hydrolase_SleB"/>
</dbReference>